<reference evidence="2 3" key="1">
    <citation type="journal article" date="2019" name="Int. J. Syst. Evol. Microbiol.">
        <title>The Global Catalogue of Microorganisms (GCM) 10K type strain sequencing project: providing services to taxonomists for standard genome sequencing and annotation.</title>
        <authorList>
            <consortium name="The Broad Institute Genomics Platform"/>
            <consortium name="The Broad Institute Genome Sequencing Center for Infectious Disease"/>
            <person name="Wu L."/>
            <person name="Ma J."/>
        </authorList>
    </citation>
    <scope>NUCLEOTIDE SEQUENCE [LARGE SCALE GENOMIC DNA]</scope>
    <source>
        <strain evidence="2 3">JCM 10671</strain>
    </source>
</reference>
<sequence length="101" mass="11381">MTTARHPARRSRSRPARNRAAKVVGENHAQHNPLPTVIVLPSPPAPGRQRWLAIVPRCPHCNLGHVYYTDYFRLFDGAVTRACAHTGHRFRLHPRHPGEAA</sequence>
<evidence type="ECO:0000313" key="2">
    <source>
        <dbReference type="EMBL" id="GAA0638644.1"/>
    </source>
</evidence>
<comment type="caution">
    <text evidence="2">The sequence shown here is derived from an EMBL/GenBank/DDBJ whole genome shotgun (WGS) entry which is preliminary data.</text>
</comment>
<name>A0ABN1HCX9_9ACTN</name>
<organism evidence="2 3">
    <name type="scientific">Sporichthya brevicatena</name>
    <dbReference type="NCBI Taxonomy" id="171442"/>
    <lineage>
        <taxon>Bacteria</taxon>
        <taxon>Bacillati</taxon>
        <taxon>Actinomycetota</taxon>
        <taxon>Actinomycetes</taxon>
        <taxon>Sporichthyales</taxon>
        <taxon>Sporichthyaceae</taxon>
        <taxon>Sporichthya</taxon>
    </lineage>
</organism>
<evidence type="ECO:0000256" key="1">
    <source>
        <dbReference type="SAM" id="MobiDB-lite"/>
    </source>
</evidence>
<dbReference type="Proteomes" id="UP001500957">
    <property type="component" value="Unassembled WGS sequence"/>
</dbReference>
<dbReference type="EMBL" id="BAAAHE010000063">
    <property type="protein sequence ID" value="GAA0638644.1"/>
    <property type="molecule type" value="Genomic_DNA"/>
</dbReference>
<accession>A0ABN1HCX9</accession>
<proteinExistence type="predicted"/>
<evidence type="ECO:0000313" key="3">
    <source>
        <dbReference type="Proteomes" id="UP001500957"/>
    </source>
</evidence>
<keyword evidence="3" id="KW-1185">Reference proteome</keyword>
<protein>
    <submittedName>
        <fullName evidence="2">Uncharacterized protein</fullName>
    </submittedName>
</protein>
<feature type="region of interest" description="Disordered" evidence="1">
    <location>
        <begin position="1"/>
        <end position="20"/>
    </location>
</feature>
<gene>
    <name evidence="2" type="ORF">GCM10009547_48580</name>
</gene>